<dbReference type="Proteomes" id="UP001295462">
    <property type="component" value="Unassembled WGS sequence"/>
</dbReference>
<comment type="caution">
    <text evidence="1">The sequence shown here is derived from an EMBL/GenBank/DDBJ whole genome shotgun (WGS) entry which is preliminary data.</text>
</comment>
<proteinExistence type="predicted"/>
<reference evidence="1" key="1">
    <citation type="submission" date="2022-01" db="EMBL/GenBank/DDBJ databases">
        <authorList>
            <person name="Lagorce A."/>
        </authorList>
    </citation>
    <scope>NUCLEOTIDE SEQUENCE</scope>
    <source>
        <strain evidence="1">Th15_F1_A12</strain>
    </source>
</reference>
<sequence>MANETAITTEVKAYQVTIYECECPECEETDQLPDDDCMSGASFYQTCLHCNTKFPVRCD</sequence>
<name>A0AAU9QPK2_9VIBR</name>
<protein>
    <recommendedName>
        <fullName evidence="3">Transposase</fullName>
    </recommendedName>
</protein>
<evidence type="ECO:0000313" key="2">
    <source>
        <dbReference type="Proteomes" id="UP001295462"/>
    </source>
</evidence>
<gene>
    <name evidence="1" type="ORF">THF1A12_320078</name>
</gene>
<organism evidence="1 2">
    <name type="scientific">Vibrio jasicida</name>
    <dbReference type="NCBI Taxonomy" id="766224"/>
    <lineage>
        <taxon>Bacteria</taxon>
        <taxon>Pseudomonadati</taxon>
        <taxon>Pseudomonadota</taxon>
        <taxon>Gammaproteobacteria</taxon>
        <taxon>Vibrionales</taxon>
        <taxon>Vibrionaceae</taxon>
        <taxon>Vibrio</taxon>
    </lineage>
</organism>
<dbReference type="AlphaFoldDB" id="A0AAU9QPK2"/>
<dbReference type="RefSeq" id="WP_409589418.1">
    <property type="nucleotide sequence ID" value="NZ_CAKMTZ010000085.1"/>
</dbReference>
<dbReference type="EMBL" id="CAKMUD010000086">
    <property type="protein sequence ID" value="CAH1597495.1"/>
    <property type="molecule type" value="Genomic_DNA"/>
</dbReference>
<accession>A0AAU9QPK2</accession>
<evidence type="ECO:0000313" key="1">
    <source>
        <dbReference type="EMBL" id="CAH1597495.1"/>
    </source>
</evidence>
<evidence type="ECO:0008006" key="3">
    <source>
        <dbReference type="Google" id="ProtNLM"/>
    </source>
</evidence>